<comment type="function">
    <text evidence="10">Low-affinity potassium transport system. Interacts with Trk system potassium uptake protein TrkA.</text>
</comment>
<feature type="transmembrane region" description="Helical" evidence="12">
    <location>
        <begin position="170"/>
        <end position="191"/>
    </location>
</feature>
<feature type="binding site" evidence="11">
    <location>
        <position position="305"/>
    </location>
    <ligand>
        <name>K(+)</name>
        <dbReference type="ChEBI" id="CHEBI:29103"/>
    </ligand>
</feature>
<evidence type="ECO:0000313" key="13">
    <source>
        <dbReference type="EMBL" id="RIJ33168.1"/>
    </source>
</evidence>
<protein>
    <recommendedName>
        <fullName evidence="10">Trk system potassium uptake protein</fullName>
    </recommendedName>
</protein>
<keyword evidence="9 10" id="KW-0472">Membrane</keyword>
<dbReference type="GO" id="GO:0015379">
    <property type="term" value="F:potassium:chloride symporter activity"/>
    <property type="evidence" value="ECO:0007669"/>
    <property type="project" value="InterPro"/>
</dbReference>
<evidence type="ECO:0000256" key="11">
    <source>
        <dbReference type="PIRSR" id="PIRSR006247-1"/>
    </source>
</evidence>
<feature type="binding site" evidence="11">
    <location>
        <position position="422"/>
    </location>
    <ligand>
        <name>K(+)</name>
        <dbReference type="ChEBI" id="CHEBI:29103"/>
    </ligand>
</feature>
<reference evidence="13 14" key="1">
    <citation type="submission" date="2018-08" db="EMBL/GenBank/DDBJ databases">
        <title>Henriciella mobilis sp. nov., isolated from seawater.</title>
        <authorList>
            <person name="Cheng H."/>
            <person name="Wu Y.-H."/>
            <person name="Xu X.-W."/>
            <person name="Guo L.-L."/>
        </authorList>
    </citation>
    <scope>NUCLEOTIDE SEQUENCE [LARGE SCALE GENOMIC DNA]</scope>
    <source>
        <strain evidence="13 14">JN25</strain>
    </source>
</reference>
<dbReference type="InterPro" id="IPR003445">
    <property type="entry name" value="Cat_transpt"/>
</dbReference>
<keyword evidence="2 10" id="KW-0813">Transport</keyword>
<feature type="transmembrane region" description="Helical" evidence="12">
    <location>
        <begin position="319"/>
        <end position="340"/>
    </location>
</feature>
<dbReference type="GO" id="GO:0005886">
    <property type="term" value="C:plasma membrane"/>
    <property type="evidence" value="ECO:0007669"/>
    <property type="project" value="UniProtKB-SubCell"/>
</dbReference>
<evidence type="ECO:0000256" key="12">
    <source>
        <dbReference type="SAM" id="Phobius"/>
    </source>
</evidence>
<evidence type="ECO:0000256" key="7">
    <source>
        <dbReference type="ARBA" id="ARBA00022989"/>
    </source>
</evidence>
<keyword evidence="4 10" id="KW-0633">Potassium transport</keyword>
<keyword evidence="5 12" id="KW-0812">Transmembrane</keyword>
<name>A0A399RPP4_9PROT</name>
<sequence>MIALLGIAMIPSALLDIADGSEDWHIFLISSAISILIGSGLAVLSGGAPPSTTTREAFLLTTLIWIVLPVIATFPFMSYGMSFTDAMFEAVSGLTTTGATVMTGLDTTARGILLWRAILQWIGGIGIIVTAIAILPMLRVGGMQLFQIESSDVSGKVLPRITEITAQTGIVYVIISIACALSYAACGMSAFDAIAHSMTTMSAGGYSTHDASFAHFSDTPAAYAATVFMFIAGLPFSLLTLLILHGRWRPMLSDPQPRLYAFLALGFATAIVVWHEAVVDPPIFDHIFHGFRQALFNIISIMTGTGYASAPYDTWGEPAVVVFLIATFLGGCAGSAACGIKMFRLEISFKAVLAYAAQIVRPNRVVRIRYAGRTIPSDTLQSVMVFVFLYMATFVVAAILISMTGEDLLTSISASATSVSNVGPGLGPKIGPSGTFQPLSDMAKWVCLTAMLLGRLEFVAVFTLLTARFWRG</sequence>
<comment type="caution">
    <text evidence="13">The sequence shown here is derived from an EMBL/GenBank/DDBJ whole genome shotgun (WGS) entry which is preliminary data.</text>
</comment>
<keyword evidence="8 10" id="KW-0406">Ion transport</keyword>
<evidence type="ECO:0000256" key="2">
    <source>
        <dbReference type="ARBA" id="ARBA00022448"/>
    </source>
</evidence>
<evidence type="ECO:0000256" key="9">
    <source>
        <dbReference type="ARBA" id="ARBA00023136"/>
    </source>
</evidence>
<feature type="transmembrane region" description="Helical" evidence="12">
    <location>
        <begin position="57"/>
        <end position="77"/>
    </location>
</feature>
<evidence type="ECO:0000313" key="14">
    <source>
        <dbReference type="Proteomes" id="UP000266385"/>
    </source>
</evidence>
<dbReference type="PANTHER" id="PTHR32024">
    <property type="entry name" value="TRK SYSTEM POTASSIUM UPTAKE PROTEIN TRKG-RELATED"/>
    <property type="match status" value="1"/>
</dbReference>
<feature type="transmembrane region" description="Helical" evidence="12">
    <location>
        <begin position="118"/>
        <end position="138"/>
    </location>
</feature>
<keyword evidence="11" id="KW-0479">Metal-binding</keyword>
<feature type="binding site" evidence="11">
    <location>
        <position position="97"/>
    </location>
    <ligand>
        <name>K(+)</name>
        <dbReference type="ChEBI" id="CHEBI:29103"/>
    </ligand>
</feature>
<evidence type="ECO:0000256" key="6">
    <source>
        <dbReference type="ARBA" id="ARBA00022958"/>
    </source>
</evidence>
<evidence type="ECO:0000256" key="5">
    <source>
        <dbReference type="ARBA" id="ARBA00022692"/>
    </source>
</evidence>
<feature type="transmembrane region" description="Helical" evidence="12">
    <location>
        <begin position="442"/>
        <end position="467"/>
    </location>
</feature>
<evidence type="ECO:0000256" key="4">
    <source>
        <dbReference type="ARBA" id="ARBA00022538"/>
    </source>
</evidence>
<dbReference type="OrthoDB" id="9810952at2"/>
<dbReference type="EMBL" id="QWFX01000005">
    <property type="protein sequence ID" value="RIJ33168.1"/>
    <property type="molecule type" value="Genomic_DNA"/>
</dbReference>
<gene>
    <name evidence="13" type="ORF">D1223_01930</name>
</gene>
<dbReference type="Pfam" id="PF02386">
    <property type="entry name" value="TrkH"/>
    <property type="match status" value="1"/>
</dbReference>
<feature type="transmembrane region" description="Helical" evidence="12">
    <location>
        <begin position="257"/>
        <end position="275"/>
    </location>
</feature>
<evidence type="ECO:0000256" key="10">
    <source>
        <dbReference type="PIRNR" id="PIRNR006247"/>
    </source>
</evidence>
<dbReference type="Proteomes" id="UP000266385">
    <property type="component" value="Unassembled WGS sequence"/>
</dbReference>
<dbReference type="InterPro" id="IPR004772">
    <property type="entry name" value="TrkH"/>
</dbReference>
<feature type="transmembrane region" description="Helical" evidence="12">
    <location>
        <begin position="221"/>
        <end position="245"/>
    </location>
</feature>
<accession>A0A399RPP4</accession>
<feature type="binding site" evidence="11">
    <location>
        <position position="204"/>
    </location>
    <ligand>
        <name>K(+)</name>
        <dbReference type="ChEBI" id="CHEBI:29103"/>
    </ligand>
</feature>
<comment type="subcellular location">
    <subcellularLocation>
        <location evidence="10">Cell inner membrane</location>
        <topology evidence="10">Multi-pass membrane protein</topology>
    </subcellularLocation>
    <subcellularLocation>
        <location evidence="1">Cell membrane</location>
        <topology evidence="1">Multi-pass membrane protein</topology>
    </subcellularLocation>
</comment>
<keyword evidence="3 10" id="KW-1003">Cell membrane</keyword>
<dbReference type="PANTHER" id="PTHR32024:SF3">
    <property type="entry name" value="TRK SYSTEM POTASSIUM UPTAKE PROTEIN"/>
    <property type="match status" value="1"/>
</dbReference>
<feature type="binding site" evidence="11">
    <location>
        <position position="96"/>
    </location>
    <ligand>
        <name>K(+)</name>
        <dbReference type="ChEBI" id="CHEBI:29103"/>
    </ligand>
</feature>
<feature type="transmembrane region" description="Helical" evidence="12">
    <location>
        <begin position="25"/>
        <end position="45"/>
    </location>
</feature>
<dbReference type="AlphaFoldDB" id="A0A399RPP4"/>
<comment type="similarity">
    <text evidence="10">Belongs to the TrkH potassium transport family.</text>
</comment>
<proteinExistence type="inferred from homology"/>
<keyword evidence="6 10" id="KW-0630">Potassium</keyword>
<dbReference type="GO" id="GO:0046872">
    <property type="term" value="F:metal ion binding"/>
    <property type="evidence" value="ECO:0007669"/>
    <property type="project" value="UniProtKB-KW"/>
</dbReference>
<feature type="binding site" evidence="11">
    <location>
        <position position="421"/>
    </location>
    <ligand>
        <name>K(+)</name>
        <dbReference type="ChEBI" id="CHEBI:29103"/>
    </ligand>
</feature>
<evidence type="ECO:0000256" key="1">
    <source>
        <dbReference type="ARBA" id="ARBA00004651"/>
    </source>
</evidence>
<keyword evidence="14" id="KW-1185">Reference proteome</keyword>
<evidence type="ECO:0000256" key="3">
    <source>
        <dbReference type="ARBA" id="ARBA00022475"/>
    </source>
</evidence>
<keyword evidence="10" id="KW-0997">Cell inner membrane</keyword>
<keyword evidence="7 12" id="KW-1133">Transmembrane helix</keyword>
<evidence type="ECO:0000256" key="8">
    <source>
        <dbReference type="ARBA" id="ARBA00023065"/>
    </source>
</evidence>
<dbReference type="PIRSF" id="PIRSF006247">
    <property type="entry name" value="TrkH"/>
    <property type="match status" value="1"/>
</dbReference>
<feature type="transmembrane region" description="Helical" evidence="12">
    <location>
        <begin position="383"/>
        <end position="403"/>
    </location>
</feature>
<organism evidence="13 14">
    <name type="scientific">Henriciella mobilis</name>
    <dbReference type="NCBI Taxonomy" id="2305467"/>
    <lineage>
        <taxon>Bacteria</taxon>
        <taxon>Pseudomonadati</taxon>
        <taxon>Pseudomonadota</taxon>
        <taxon>Alphaproteobacteria</taxon>
        <taxon>Hyphomonadales</taxon>
        <taxon>Hyphomonadaceae</taxon>
        <taxon>Henriciella</taxon>
    </lineage>
</organism>